<evidence type="ECO:0000313" key="5">
    <source>
        <dbReference type="Proteomes" id="UP000549113"/>
    </source>
</evidence>
<feature type="domain" description="D-isomer specific 2-hydroxyacid dehydrogenase NAD-binding" evidence="3">
    <location>
        <begin position="141"/>
        <end position="312"/>
    </location>
</feature>
<organism evidence="4 5">
    <name type="scientific">Microbacterium invictum</name>
    <dbReference type="NCBI Taxonomy" id="515415"/>
    <lineage>
        <taxon>Bacteria</taxon>
        <taxon>Bacillati</taxon>
        <taxon>Actinomycetota</taxon>
        <taxon>Actinomycetes</taxon>
        <taxon>Micrococcales</taxon>
        <taxon>Microbacteriaceae</taxon>
        <taxon>Microbacterium</taxon>
    </lineage>
</organism>
<evidence type="ECO:0000259" key="3">
    <source>
        <dbReference type="Pfam" id="PF02826"/>
    </source>
</evidence>
<reference evidence="4 5" key="1">
    <citation type="submission" date="2020-08" db="EMBL/GenBank/DDBJ databases">
        <title>Sequencing the genomes of 1000 actinobacteria strains.</title>
        <authorList>
            <person name="Klenk H.-P."/>
        </authorList>
    </citation>
    <scope>NUCLEOTIDE SEQUENCE [LARGE SCALE GENOMIC DNA]</scope>
    <source>
        <strain evidence="4 5">DSM 19600</strain>
    </source>
</reference>
<comment type="caution">
    <text evidence="4">The sequence shown here is derived from an EMBL/GenBank/DDBJ whole genome shotgun (WGS) entry which is preliminary data.</text>
</comment>
<evidence type="ECO:0000313" key="4">
    <source>
        <dbReference type="EMBL" id="MBB4140263.1"/>
    </source>
</evidence>
<dbReference type="GO" id="GO:0016491">
    <property type="term" value="F:oxidoreductase activity"/>
    <property type="evidence" value="ECO:0007669"/>
    <property type="project" value="UniProtKB-KW"/>
</dbReference>
<evidence type="ECO:0000256" key="1">
    <source>
        <dbReference type="ARBA" id="ARBA00023002"/>
    </source>
</evidence>
<keyword evidence="5" id="KW-1185">Reference proteome</keyword>
<dbReference type="Pfam" id="PF02826">
    <property type="entry name" value="2-Hacid_dh_C"/>
    <property type="match status" value="1"/>
</dbReference>
<proteinExistence type="predicted"/>
<dbReference type="Proteomes" id="UP000549113">
    <property type="component" value="Unassembled WGS sequence"/>
</dbReference>
<dbReference type="PANTHER" id="PTHR43333">
    <property type="entry name" value="2-HACID_DH_C DOMAIN-CONTAINING PROTEIN"/>
    <property type="match status" value="1"/>
</dbReference>
<protein>
    <submittedName>
        <fullName evidence="4">Phosphoglycerate dehydrogenase-like enzyme</fullName>
    </submittedName>
</protein>
<dbReference type="GO" id="GO:0051287">
    <property type="term" value="F:NAD binding"/>
    <property type="evidence" value="ECO:0007669"/>
    <property type="project" value="InterPro"/>
</dbReference>
<dbReference type="InterPro" id="IPR036291">
    <property type="entry name" value="NAD(P)-bd_dom_sf"/>
</dbReference>
<evidence type="ECO:0000256" key="2">
    <source>
        <dbReference type="ARBA" id="ARBA00023027"/>
    </source>
</evidence>
<keyword evidence="1" id="KW-0560">Oxidoreductase</keyword>
<gene>
    <name evidence="4" type="ORF">BKA10_002057</name>
</gene>
<dbReference type="CDD" id="cd05300">
    <property type="entry name" value="2-Hacid_dh_1"/>
    <property type="match status" value="1"/>
</dbReference>
<dbReference type="Gene3D" id="3.40.50.720">
    <property type="entry name" value="NAD(P)-binding Rossmann-like Domain"/>
    <property type="match status" value="2"/>
</dbReference>
<dbReference type="PANTHER" id="PTHR43333:SF1">
    <property type="entry name" value="D-ISOMER SPECIFIC 2-HYDROXYACID DEHYDROGENASE NAD-BINDING DOMAIN-CONTAINING PROTEIN"/>
    <property type="match status" value="1"/>
</dbReference>
<dbReference type="SUPFAM" id="SSF51735">
    <property type="entry name" value="NAD(P)-binding Rossmann-fold domains"/>
    <property type="match status" value="1"/>
</dbReference>
<keyword evidence="2" id="KW-0520">NAD</keyword>
<dbReference type="RefSeq" id="WP_183499823.1">
    <property type="nucleotide sequence ID" value="NZ_BAABCO010000002.1"/>
</dbReference>
<sequence length="349" mass="37324">MSKQLRVAAATVLSEELCELIETIEPRVEVVRDQSLMPPSRYPGDHGGDPAFVRTAAQQAAFEAIVDSADALYGLPDESAAALRRTAEANPGLRWVHTSRAGGGAHVKEAELSPEVLQRVVFTTSAGVHADPLAEFALLGVFAGAKDLDRLQRAQRRHEWELRWTLGWVSRQRIAVVGLGSIGRAVTAKLAAVGATVIGVHRRIVEVPGASEVVTLDRLAEVLGTVDAVVLALPGTDLTQHMFDRAAFAAMKPGVTLVNVGRGSTVDESALVDALVDGTIGFAALDVFEVEPLPQTSPLWAMDNVIISPHGAAITVEEDRLIAELFAENATRLLDGLPLRNVVNTVEFY</sequence>
<name>A0AA40SPY7_9MICO</name>
<dbReference type="InterPro" id="IPR006140">
    <property type="entry name" value="D-isomer_DH_NAD-bd"/>
</dbReference>
<dbReference type="AlphaFoldDB" id="A0AA40SPY7"/>
<dbReference type="EMBL" id="JACIFH010000001">
    <property type="protein sequence ID" value="MBB4140263.1"/>
    <property type="molecule type" value="Genomic_DNA"/>
</dbReference>
<accession>A0AA40SPY7</accession>